<dbReference type="PANTHER" id="PTHR39080:SF1">
    <property type="entry name" value="LARGE RIBOSOMAL SUBUNIT PROTEIN BL28A"/>
    <property type="match status" value="1"/>
</dbReference>
<dbReference type="HAMAP" id="MF_00373">
    <property type="entry name" value="Ribosomal_bL28"/>
    <property type="match status" value="1"/>
</dbReference>
<dbReference type="PANTHER" id="PTHR39080">
    <property type="entry name" value="50S RIBOSOMAL PROTEIN L28"/>
    <property type="match status" value="1"/>
</dbReference>
<dbReference type="Gene3D" id="2.30.170.40">
    <property type="entry name" value="Ribosomal protein L28/L24"/>
    <property type="match status" value="1"/>
</dbReference>
<dbReference type="InterPro" id="IPR037147">
    <property type="entry name" value="Ribosomal_bL28_sf"/>
</dbReference>
<evidence type="ECO:0000256" key="3">
    <source>
        <dbReference type="ARBA" id="ARBA00023274"/>
    </source>
</evidence>
<dbReference type="GO" id="GO:0005840">
    <property type="term" value="C:ribosome"/>
    <property type="evidence" value="ECO:0007669"/>
    <property type="project" value="UniProtKB-KW"/>
</dbReference>
<gene>
    <name evidence="5" type="primary">rpmB</name>
    <name evidence="6" type="ORF">HMPREF1630_06945</name>
</gene>
<comment type="caution">
    <text evidence="6">The sequence shown here is derived from an EMBL/GenBank/DDBJ whole genome shotgun (WGS) entry which is preliminary data.</text>
</comment>
<proteinExistence type="inferred from homology"/>
<dbReference type="GO" id="GO:0003735">
    <property type="term" value="F:structural constituent of ribosome"/>
    <property type="evidence" value="ECO:0007669"/>
    <property type="project" value="InterPro"/>
</dbReference>
<dbReference type="GO" id="GO:0006412">
    <property type="term" value="P:translation"/>
    <property type="evidence" value="ECO:0007669"/>
    <property type="project" value="UniProtKB-UniRule"/>
</dbReference>
<dbReference type="AlphaFoldDB" id="A0A095X115"/>
<dbReference type="InterPro" id="IPR034704">
    <property type="entry name" value="Ribosomal_bL28/bL31-like_sf"/>
</dbReference>
<dbReference type="SUPFAM" id="SSF143800">
    <property type="entry name" value="L28p-like"/>
    <property type="match status" value="1"/>
</dbReference>
<evidence type="ECO:0000313" key="7">
    <source>
        <dbReference type="Proteomes" id="UP000029579"/>
    </source>
</evidence>
<protein>
    <recommendedName>
        <fullName evidence="4 5">Large ribosomal subunit protein bL28</fullName>
    </recommendedName>
</protein>
<dbReference type="OrthoDB" id="9805609at2"/>
<keyword evidence="3 5" id="KW-0687">Ribonucleoprotein</keyword>
<evidence type="ECO:0000256" key="4">
    <source>
        <dbReference type="ARBA" id="ARBA00035174"/>
    </source>
</evidence>
<accession>A0A095X115</accession>
<name>A0A095X115_9FIRM</name>
<comment type="similarity">
    <text evidence="1 5">Belongs to the bacterial ribosomal protein bL28 family.</text>
</comment>
<evidence type="ECO:0000313" key="6">
    <source>
        <dbReference type="EMBL" id="KGF03533.1"/>
    </source>
</evidence>
<evidence type="ECO:0000256" key="1">
    <source>
        <dbReference type="ARBA" id="ARBA00008760"/>
    </source>
</evidence>
<dbReference type="RefSeq" id="WP_004830049.1">
    <property type="nucleotide sequence ID" value="NZ_JRMW01000038.1"/>
</dbReference>
<dbReference type="InterPro" id="IPR001383">
    <property type="entry name" value="Ribosomal_bL28_bact-type"/>
</dbReference>
<organism evidence="6 7">
    <name type="scientific">Anaerococcus lactolyticus S7-1-13</name>
    <dbReference type="NCBI Taxonomy" id="1284686"/>
    <lineage>
        <taxon>Bacteria</taxon>
        <taxon>Bacillati</taxon>
        <taxon>Bacillota</taxon>
        <taxon>Tissierellia</taxon>
        <taxon>Tissierellales</taxon>
        <taxon>Peptoniphilaceae</taxon>
        <taxon>Anaerococcus</taxon>
    </lineage>
</organism>
<dbReference type="EMBL" id="JRMW01000038">
    <property type="protein sequence ID" value="KGF03533.1"/>
    <property type="molecule type" value="Genomic_DNA"/>
</dbReference>
<evidence type="ECO:0000256" key="5">
    <source>
        <dbReference type="HAMAP-Rule" id="MF_00373"/>
    </source>
</evidence>
<dbReference type="eggNOG" id="COG0227">
    <property type="taxonomic scope" value="Bacteria"/>
</dbReference>
<dbReference type="InterPro" id="IPR050096">
    <property type="entry name" value="Bacterial_rp_bL28"/>
</dbReference>
<keyword evidence="2 5" id="KW-0689">Ribosomal protein</keyword>
<dbReference type="Proteomes" id="UP000029579">
    <property type="component" value="Unassembled WGS sequence"/>
</dbReference>
<dbReference type="NCBIfam" id="TIGR00009">
    <property type="entry name" value="L28"/>
    <property type="match status" value="1"/>
</dbReference>
<evidence type="ECO:0000256" key="2">
    <source>
        <dbReference type="ARBA" id="ARBA00022980"/>
    </source>
</evidence>
<dbReference type="InterPro" id="IPR026569">
    <property type="entry name" value="Ribosomal_bL28"/>
</dbReference>
<dbReference type="GO" id="GO:1990904">
    <property type="term" value="C:ribonucleoprotein complex"/>
    <property type="evidence" value="ECO:0007669"/>
    <property type="project" value="UniProtKB-KW"/>
</dbReference>
<sequence length="62" mass="6651">MSRACDICGKGTASGKTVTFSHRQINRTFKANVHKIKAIVDGTPKTINACTKCIKSGKVEKA</sequence>
<dbReference type="Pfam" id="PF00830">
    <property type="entry name" value="Ribosomal_L28"/>
    <property type="match status" value="1"/>
</dbReference>
<reference evidence="6 7" key="1">
    <citation type="submission" date="2014-07" db="EMBL/GenBank/DDBJ databases">
        <authorList>
            <person name="McCorrison J."/>
            <person name="Sanka R."/>
            <person name="Torralba M."/>
            <person name="Gillis M."/>
            <person name="Haft D.H."/>
            <person name="Methe B."/>
            <person name="Sutton G."/>
            <person name="Nelson K.E."/>
        </authorList>
    </citation>
    <scope>NUCLEOTIDE SEQUENCE [LARGE SCALE GENOMIC DNA]</scope>
    <source>
        <strain evidence="6 7">S7-1-13</strain>
    </source>
</reference>